<keyword evidence="4" id="KW-1185">Reference proteome</keyword>
<comment type="caution">
    <text evidence="2">The sequence shown here is derived from an EMBL/GenBank/DDBJ whole genome shotgun (WGS) entry which is preliminary data.</text>
</comment>
<dbReference type="EMBL" id="CCBN010000004">
    <property type="protein sequence ID" value="CDO53226.1"/>
    <property type="molecule type" value="Genomic_DNA"/>
</dbReference>
<reference evidence="3" key="2">
    <citation type="journal article" date="2020" name="Front. Microbiol.">
        <title>Phenotypic and Genetic Characterization of the Cheese Ripening Yeast Geotrichum candidum.</title>
        <authorList>
            <person name="Perkins V."/>
            <person name="Vignola S."/>
            <person name="Lessard M.H."/>
            <person name="Plante P.L."/>
            <person name="Corbeil J."/>
            <person name="Dugat-Bony E."/>
            <person name="Frenette M."/>
            <person name="Labrie S."/>
        </authorList>
    </citation>
    <scope>NUCLEOTIDE SEQUENCE</scope>
    <source>
        <strain evidence="3">LMA-70</strain>
    </source>
</reference>
<evidence type="ECO:0000256" key="1">
    <source>
        <dbReference type="SAM" id="MobiDB-lite"/>
    </source>
</evidence>
<evidence type="ECO:0000313" key="2">
    <source>
        <dbReference type="EMBL" id="CDO53226.1"/>
    </source>
</evidence>
<feature type="compositionally biased region" description="Low complexity" evidence="1">
    <location>
        <begin position="76"/>
        <end position="86"/>
    </location>
</feature>
<dbReference type="AlphaFoldDB" id="A0A0J9X7N1"/>
<accession>A0A0J9X7N1</accession>
<feature type="compositionally biased region" description="Polar residues" evidence="1">
    <location>
        <begin position="103"/>
        <end position="114"/>
    </location>
</feature>
<dbReference type="Proteomes" id="UP000242525">
    <property type="component" value="Unassembled WGS sequence"/>
</dbReference>
<proteinExistence type="predicted"/>
<evidence type="ECO:0000313" key="3">
    <source>
        <dbReference type="EMBL" id="KAF5102672.1"/>
    </source>
</evidence>
<name>A0A0J9X7N1_GEOCN</name>
<feature type="compositionally biased region" description="Acidic residues" evidence="1">
    <location>
        <begin position="117"/>
        <end position="132"/>
    </location>
</feature>
<reference evidence="3" key="3">
    <citation type="submission" date="2020-01" db="EMBL/GenBank/DDBJ databases">
        <authorList>
            <person name="Perkins V."/>
            <person name="Lessard M.-H."/>
            <person name="Dugat-Bony E."/>
            <person name="Frenette M."/>
            <person name="Labrie S."/>
        </authorList>
    </citation>
    <scope>NUCLEOTIDE SEQUENCE</scope>
    <source>
        <strain evidence="3">LMA-70</strain>
    </source>
</reference>
<feature type="region of interest" description="Disordered" evidence="1">
    <location>
        <begin position="76"/>
        <end position="132"/>
    </location>
</feature>
<organism evidence="2 4">
    <name type="scientific">Geotrichum candidum</name>
    <name type="common">Oospora lactis</name>
    <name type="synonym">Dipodascus geotrichum</name>
    <dbReference type="NCBI Taxonomy" id="1173061"/>
    <lineage>
        <taxon>Eukaryota</taxon>
        <taxon>Fungi</taxon>
        <taxon>Dikarya</taxon>
        <taxon>Ascomycota</taxon>
        <taxon>Saccharomycotina</taxon>
        <taxon>Dipodascomycetes</taxon>
        <taxon>Dipodascales</taxon>
        <taxon>Dipodascaceae</taxon>
        <taxon>Geotrichum</taxon>
    </lineage>
</organism>
<dbReference type="Proteomes" id="UP000750522">
    <property type="component" value="Unassembled WGS sequence"/>
</dbReference>
<reference evidence="2 4" key="1">
    <citation type="submission" date="2014-03" db="EMBL/GenBank/DDBJ databases">
        <authorList>
            <person name="Casaregola S."/>
        </authorList>
    </citation>
    <scope>NUCLEOTIDE SEQUENCE [LARGE SCALE GENOMIC DNA]</scope>
    <source>
        <strain evidence="2 4">CLIB 918</strain>
    </source>
</reference>
<evidence type="ECO:0000313" key="4">
    <source>
        <dbReference type="Proteomes" id="UP000242525"/>
    </source>
</evidence>
<sequence length="165" mass="18060">MTATETLEDKLRNQFNSIQAVGQISTAAGEELLNTSGDRELRLQSSLLIDAFGKVDRLSRSLKLGPIHQVIFNRSAGSTSEAATEAARSRNADSVVQSKVVLHSTNNKNKASRTSESDEDEEHEEDDDDDERDNFVFTSTVAPNLQNALLGDVIIRKTTERALVG</sequence>
<protein>
    <submittedName>
        <fullName evidence="2">Uncharacterized protein</fullName>
    </submittedName>
</protein>
<dbReference type="EMBL" id="QQZK01000028">
    <property type="protein sequence ID" value="KAF5102672.1"/>
    <property type="molecule type" value="Genomic_DNA"/>
</dbReference>
<gene>
    <name evidence="2" type="ORF">BN980_GECA04s06412g</name>
    <name evidence="3" type="ORF">DV451_001771</name>
</gene>